<dbReference type="EMBL" id="RWGY01000609">
    <property type="protein sequence ID" value="TVU00313.1"/>
    <property type="molecule type" value="Genomic_DNA"/>
</dbReference>
<keyword evidence="1" id="KW-0812">Transmembrane</keyword>
<name>A0A5J9SMW2_9POAL</name>
<protein>
    <submittedName>
        <fullName evidence="2">Uncharacterized protein</fullName>
    </submittedName>
</protein>
<accession>A0A5J9SMW2</accession>
<dbReference type="AlphaFoldDB" id="A0A5J9SMW2"/>
<evidence type="ECO:0000313" key="2">
    <source>
        <dbReference type="EMBL" id="TVU00313.1"/>
    </source>
</evidence>
<gene>
    <name evidence="2" type="ORF">EJB05_54272</name>
</gene>
<evidence type="ECO:0000313" key="3">
    <source>
        <dbReference type="Proteomes" id="UP000324897"/>
    </source>
</evidence>
<keyword evidence="1" id="KW-0472">Membrane</keyword>
<comment type="caution">
    <text evidence="2">The sequence shown here is derived from an EMBL/GenBank/DDBJ whole genome shotgun (WGS) entry which is preliminary data.</text>
</comment>
<dbReference type="OrthoDB" id="689631at2759"/>
<evidence type="ECO:0000256" key="1">
    <source>
        <dbReference type="SAM" id="Phobius"/>
    </source>
</evidence>
<keyword evidence="3" id="KW-1185">Reference proteome</keyword>
<feature type="transmembrane region" description="Helical" evidence="1">
    <location>
        <begin position="35"/>
        <end position="54"/>
    </location>
</feature>
<proteinExistence type="predicted"/>
<reference evidence="2 3" key="1">
    <citation type="journal article" date="2019" name="Sci. Rep.">
        <title>A high-quality genome of Eragrostis curvula grass provides insights into Poaceae evolution and supports new strategies to enhance forage quality.</title>
        <authorList>
            <person name="Carballo J."/>
            <person name="Santos B.A.C.M."/>
            <person name="Zappacosta D."/>
            <person name="Garbus I."/>
            <person name="Selva J.P."/>
            <person name="Gallo C.A."/>
            <person name="Diaz A."/>
            <person name="Albertini E."/>
            <person name="Caccamo M."/>
            <person name="Echenique V."/>
        </authorList>
    </citation>
    <scope>NUCLEOTIDE SEQUENCE [LARGE SCALE GENOMIC DNA]</scope>
    <source>
        <strain evidence="3">cv. Victoria</strain>
        <tissue evidence="2">Leaf</tissue>
    </source>
</reference>
<dbReference type="Proteomes" id="UP000324897">
    <property type="component" value="Unassembled WGS sequence"/>
</dbReference>
<keyword evidence="1" id="KW-1133">Transmembrane helix</keyword>
<sequence>MRTQASRMTATGFAVLLFDISASVGSDGLGLLTCFVGVIIAGTTLVAVGVRMAVTRRNPWQCCDRWCRALAAFVRRILPLQGSPWPHRPSRRSQEMLGPNSASAPLLCFCSGCPSSSLEFLQSNRCSCSVRKRKIINSRTPQGCCCYKHVPRRGGMIVVVKEMSVPGMDRLKEAATNENF</sequence>
<organism evidence="2 3">
    <name type="scientific">Eragrostis curvula</name>
    <name type="common">weeping love grass</name>
    <dbReference type="NCBI Taxonomy" id="38414"/>
    <lineage>
        <taxon>Eukaryota</taxon>
        <taxon>Viridiplantae</taxon>
        <taxon>Streptophyta</taxon>
        <taxon>Embryophyta</taxon>
        <taxon>Tracheophyta</taxon>
        <taxon>Spermatophyta</taxon>
        <taxon>Magnoliopsida</taxon>
        <taxon>Liliopsida</taxon>
        <taxon>Poales</taxon>
        <taxon>Poaceae</taxon>
        <taxon>PACMAD clade</taxon>
        <taxon>Chloridoideae</taxon>
        <taxon>Eragrostideae</taxon>
        <taxon>Eragrostidinae</taxon>
        <taxon>Eragrostis</taxon>
    </lineage>
</organism>
<feature type="non-terminal residue" evidence="2">
    <location>
        <position position="1"/>
    </location>
</feature>
<dbReference type="Gramene" id="TVU00313">
    <property type="protein sequence ID" value="TVU00313"/>
    <property type="gene ID" value="EJB05_54272"/>
</dbReference>